<dbReference type="PANTHER" id="PTHR12558:SF47">
    <property type="entry name" value="LIPOPOLYSACCHARIDE ASSEMBLY PROTEIN B"/>
    <property type="match status" value="1"/>
</dbReference>
<comment type="caution">
    <text evidence="2">The sequence shown here is derived from an EMBL/GenBank/DDBJ whole genome shotgun (WGS) entry which is preliminary data.</text>
</comment>
<evidence type="ECO:0000256" key="1">
    <source>
        <dbReference type="PROSITE-ProRule" id="PRU00339"/>
    </source>
</evidence>
<dbReference type="InterPro" id="IPR019734">
    <property type="entry name" value="TPR_rpt"/>
</dbReference>
<dbReference type="EMBL" id="JAACYA010000002">
    <property type="protein sequence ID" value="MBK3333252.1"/>
    <property type="molecule type" value="Genomic_DNA"/>
</dbReference>
<dbReference type="RefSeq" id="WP_200674772.1">
    <property type="nucleotide sequence ID" value="NZ_JAACYA010000002.1"/>
</dbReference>
<keyword evidence="3" id="KW-1185">Reference proteome</keyword>
<dbReference type="PROSITE" id="PS50005">
    <property type="entry name" value="TPR"/>
    <property type="match status" value="3"/>
</dbReference>
<dbReference type="Proteomes" id="UP000772812">
    <property type="component" value="Unassembled WGS sequence"/>
</dbReference>
<keyword evidence="1" id="KW-0802">TPR repeat</keyword>
<evidence type="ECO:0000313" key="2">
    <source>
        <dbReference type="EMBL" id="MBK3333252.1"/>
    </source>
</evidence>
<dbReference type="InterPro" id="IPR011990">
    <property type="entry name" value="TPR-like_helical_dom_sf"/>
</dbReference>
<dbReference type="Pfam" id="PF13181">
    <property type="entry name" value="TPR_8"/>
    <property type="match status" value="1"/>
</dbReference>
<feature type="repeat" description="TPR" evidence="1">
    <location>
        <begin position="559"/>
        <end position="592"/>
    </location>
</feature>
<gene>
    <name evidence="2" type="ORF">GWK41_09235</name>
</gene>
<feature type="repeat" description="TPR" evidence="1">
    <location>
        <begin position="128"/>
        <end position="161"/>
    </location>
</feature>
<sequence length="930" mass="109022">MKRYIYLIFLIFILKAFSQEVKVPEITFPIEIIAEKKETKPVLSPPETIKLKEKLKIKLFVEEVKPIPPYGVKPPVISLNKPSTFLGLPEENALMSDAIEDFQMGRLFSAKEKLEKLIEKYPEAKFINDAYYLLGIVYYNLKEYKNALRLFSKGCQTGTIPKSKDYSCMSAAILSMRFYKIEDAEQFLKNIDLTDDNSLFWHSVLFLQMGKPEEADNLIKGISCENLDINFVEYCRYIRGYILFAMHSFEESLKILKNIDSSIYYRHLLLLKGFSYLNMNKLPEASAYFKKFLEGYGSVEKISDYAIYGLGIIDIKRGKLREAVERAGVLEVRNPELAQNLYIKIAEELADRKDFINAFVILQKSVKTGNRYIDYLRKKIAITAYNTGNYQYAFLMFKDINQPRFLLYAGYSLLKLNKSVEAKEYFEKAYITADETEIKEKSLKHLADIYFQLRQFRDYLNTVKRLKRYDPEYTSDLLGWYFFVKKEYRKAYLSFKDPYMKAVSAFNGNLLKEAYQITKDKKDRKSRFLLAYIYMKKEQLDKAREILKELSTGNDQIAQEAGYLYAYSYFSQQEYEKAAEAFRQYAQRYPDTKLGKQAVLRMADSYYNMGDTEKARQIYRQFIQRYSNSPEAIDAAYQLTILEMKSSEGDVAKQINSFLQKYPNYPFVNLLKLQLADYYLEKKEYKKAEDIYTEIANSDAKESDYAFYKLGYLYYTKGDTPRAVSILKDYLKKFPKGKYAINSKTLLVKIYQETGDYDSAIKILKQLPDNDENRFKLAVLYYKKGELLKAKEYFEDIYTRFPKYRNDIAYYLGKIEIEMEHTDMAQKFLQEAIGGTDYFHTAESYFLLGVIAEKRGDKEEALNNYINVVYLYPEAKEFVIKARLKAAEIMKEEGQKKEAACMVKPLKNINLEGKLDEMLKQILQNLPECR</sequence>
<dbReference type="SMART" id="SM00028">
    <property type="entry name" value="TPR"/>
    <property type="match status" value="10"/>
</dbReference>
<accession>A0ABS1GKI8</accession>
<protein>
    <submittedName>
        <fullName evidence="2">Tetratricopeptide repeat protein</fullName>
    </submittedName>
</protein>
<dbReference type="SUPFAM" id="SSF48452">
    <property type="entry name" value="TPR-like"/>
    <property type="match status" value="4"/>
</dbReference>
<dbReference type="Pfam" id="PF14559">
    <property type="entry name" value="TPR_19"/>
    <property type="match status" value="1"/>
</dbReference>
<dbReference type="Pfam" id="PF13432">
    <property type="entry name" value="TPR_16"/>
    <property type="match status" value="1"/>
</dbReference>
<name>A0ABS1GKI8_9AQUI</name>
<evidence type="ECO:0000313" key="3">
    <source>
        <dbReference type="Proteomes" id="UP000772812"/>
    </source>
</evidence>
<feature type="repeat" description="TPR" evidence="1">
    <location>
        <begin position="842"/>
        <end position="875"/>
    </location>
</feature>
<dbReference type="PANTHER" id="PTHR12558">
    <property type="entry name" value="CELL DIVISION CYCLE 16,23,27"/>
    <property type="match status" value="1"/>
</dbReference>
<dbReference type="Gene3D" id="1.25.40.10">
    <property type="entry name" value="Tetratricopeptide repeat domain"/>
    <property type="match status" value="7"/>
</dbReference>
<proteinExistence type="predicted"/>
<organism evidence="2 3">
    <name type="scientific">Persephonella atlantica</name>
    <dbReference type="NCBI Taxonomy" id="2699429"/>
    <lineage>
        <taxon>Bacteria</taxon>
        <taxon>Pseudomonadati</taxon>
        <taxon>Aquificota</taxon>
        <taxon>Aquificia</taxon>
        <taxon>Aquificales</taxon>
        <taxon>Hydrogenothermaceae</taxon>
        <taxon>Persephonella</taxon>
    </lineage>
</organism>
<reference evidence="2 3" key="1">
    <citation type="journal article" date="2021" name="Syst. Appl. Microbiol.">
        <title>Persephonella atlantica sp. nov.: How to adapt to physico-chemical gradients in high temperature hydrothermal habitats.</title>
        <authorList>
            <person name="Francois D.X."/>
            <person name="Godfroy A."/>
            <person name="Mathien C."/>
            <person name="Aube J."/>
            <person name="Cathalot C."/>
            <person name="Lesongeur F."/>
            <person name="L'Haridon S."/>
            <person name="Philippon X."/>
            <person name="Roussel E.G."/>
        </authorList>
    </citation>
    <scope>NUCLEOTIDE SEQUENCE [LARGE SCALE GENOMIC DNA]</scope>
    <source>
        <strain evidence="2 3">MO1340</strain>
    </source>
</reference>
<dbReference type="Pfam" id="PF13174">
    <property type="entry name" value="TPR_6"/>
    <property type="match status" value="2"/>
</dbReference>